<dbReference type="EMBL" id="LAIU01000003">
    <property type="protein sequence ID" value="KKB25473.1"/>
    <property type="molecule type" value="Genomic_DNA"/>
</dbReference>
<dbReference type="AlphaFoldDB" id="A0AAJ0JP80"/>
<feature type="compositionally biased region" description="Basic and acidic residues" evidence="1">
    <location>
        <begin position="117"/>
        <end position="136"/>
    </location>
</feature>
<evidence type="ECO:0000256" key="1">
    <source>
        <dbReference type="SAM" id="MobiDB-lite"/>
    </source>
</evidence>
<organism evidence="2 3">
    <name type="scientific">Staphylococcus carnosus</name>
    <dbReference type="NCBI Taxonomy" id="1281"/>
    <lineage>
        <taxon>Bacteria</taxon>
        <taxon>Bacillati</taxon>
        <taxon>Bacillota</taxon>
        <taxon>Bacilli</taxon>
        <taxon>Bacillales</taxon>
        <taxon>Staphylococcaceae</taxon>
        <taxon>Staphylococcus</taxon>
    </lineage>
</organism>
<proteinExistence type="predicted"/>
<feature type="region of interest" description="Disordered" evidence="1">
    <location>
        <begin position="84"/>
        <end position="144"/>
    </location>
</feature>
<feature type="compositionally biased region" description="Acidic residues" evidence="1">
    <location>
        <begin position="49"/>
        <end position="61"/>
    </location>
</feature>
<feature type="region of interest" description="Disordered" evidence="1">
    <location>
        <begin position="39"/>
        <end position="61"/>
    </location>
</feature>
<sequence>MDEHTQLKGDTVVIVTATDKADNQSLNTEAIVENIITPIPDNAEKTPEAVEEPNESDEIEEDTWGLIDGKGNAEAIKNSNLDYEFNDTKTEESTDDCDIEETEKEESDKVVAPLPESEDKALEVPTDQTKDEESHESNGATVNRWVLKQAVRTFQ</sequence>
<gene>
    <name evidence="2" type="ORF">VV61_05010</name>
</gene>
<name>A0AAJ0JP80_STACA</name>
<reference evidence="2 3" key="1">
    <citation type="submission" date="2015-03" db="EMBL/GenBank/DDBJ databases">
        <title>Draft Genome Sequence of S. carnosus subsp. utilis LTH 7013, Isolated from South Tirolean Ham.</title>
        <authorList>
            <person name="Mueller A."/>
            <person name="Huptas C."/>
            <person name="Wenning M."/>
            <person name="Weiss A."/>
            <person name="Schmidt H."/>
        </authorList>
    </citation>
    <scope>NUCLEOTIDE SEQUENCE [LARGE SCALE GENOMIC DNA]</scope>
    <source>
        <strain evidence="2 3">LTH7013</strain>
    </source>
</reference>
<accession>A0AAJ0JP80</accession>
<dbReference type="RefSeq" id="WP_046099719.1">
    <property type="nucleotide sequence ID" value="NZ_BKAP01000014.1"/>
</dbReference>
<comment type="caution">
    <text evidence="2">The sequence shown here is derived from an EMBL/GenBank/DDBJ whole genome shotgun (WGS) entry which is preliminary data.</text>
</comment>
<evidence type="ECO:0000313" key="2">
    <source>
        <dbReference type="EMBL" id="KKB25473.1"/>
    </source>
</evidence>
<evidence type="ECO:0000313" key="3">
    <source>
        <dbReference type="Proteomes" id="UP000033530"/>
    </source>
</evidence>
<dbReference type="Proteomes" id="UP000033530">
    <property type="component" value="Unassembled WGS sequence"/>
</dbReference>
<feature type="compositionally biased region" description="Acidic residues" evidence="1">
    <location>
        <begin position="93"/>
        <end position="105"/>
    </location>
</feature>
<protein>
    <submittedName>
        <fullName evidence="2">Uncharacterized protein</fullName>
    </submittedName>
</protein>